<accession>A0ACC6K752</accession>
<organism evidence="1 2">
    <name type="scientific">Pseudomonas hunanensis</name>
    <dbReference type="NCBI Taxonomy" id="1247546"/>
    <lineage>
        <taxon>Bacteria</taxon>
        <taxon>Pseudomonadati</taxon>
        <taxon>Pseudomonadota</taxon>
        <taxon>Gammaproteobacteria</taxon>
        <taxon>Pseudomonadales</taxon>
        <taxon>Pseudomonadaceae</taxon>
        <taxon>Pseudomonas</taxon>
    </lineage>
</organism>
<gene>
    <name evidence="1" type="ORF">J2W83_003949</name>
</gene>
<protein>
    <submittedName>
        <fullName evidence="1">Uncharacterized protein</fullName>
    </submittedName>
</protein>
<evidence type="ECO:0000313" key="1">
    <source>
        <dbReference type="EMBL" id="MDR6714328.1"/>
    </source>
</evidence>
<keyword evidence="2" id="KW-1185">Reference proteome</keyword>
<name>A0ACC6K752_9PSED</name>
<proteinExistence type="predicted"/>
<dbReference type="EMBL" id="JAVDTH010000026">
    <property type="protein sequence ID" value="MDR6714328.1"/>
    <property type="molecule type" value="Genomic_DNA"/>
</dbReference>
<sequence length="913" mass="101799">MPYIPSENLHLPREALIDFPRPDTLASEQLAGWLRGRGIELAPADIDVVTLHYQYEPLGEGRQHFRENAIVTQKMSLVEALLGNWQGEPSEGYGNFHFGDWAGLAPQGAVTLVERLEPESALSNASAYLIFNGLYRRTSPQVYGPQTKLAVRAEDFQGFIWGLHFHHLYRAGLDRFWEARLAHYQRALKISFIAACNRQVLEGSLSDQGQRLAWQAAGLSRSRSKLPALQRRMLNVYGYTSTSILCLTDADSGFTLLYLPGNASPLHEFSDQAAMQQWFAEQCQDPAKRVALERYFTPADWPDGLDYSGLRTALKGLGLYPKPHRLAVNHDGFATSGFWVAQEMVNYRAQTYSPLIIGDLFAYLAERQKQRSYEDADSQITSNHQIDKARWTSYLNAAMVIISPLAMVVPELIPVLLTGGLSQFALGMDQLLNGKTLEEKSSAVTTQVFGLLNALPLAATLAADPAQVYRWYRPGFVTPSRLRDLLSAGSPAASQAEEFELAPAESAFREAPVIPSSQISALATRIDANLHVRFLGWFEEDGKATGKWMEYELASDSFIKLEEARLAEPPRWIVSNRSTLVRLADLSHPVSDVQRMATLRALGIHVHLPIELGAYDALATTAIPRIISSLWVGDRAIGPTFLEALAHNAQALSASDYRYQLFLSRLNPDAYQHNLALLAERAPTLVVSPLEQQPFFQAFTTSRYFSQYQAAIDGNGGVATNFSSACDILRYRLLSHLGGIYLDADDQLLLAARPERDPLPLLRQPLKTSADGLLLAPPVSNDQMGMYIKFNSSVIGSHPGNPTLQAISDEILRRYQLEPTFYSRRPFRADNSAALAAYSRRLSLLTGPGVLNDVIDQRLPWLSQLREICNLLVAPLHDVHRAINLRGFSQTLHEHVPMDQIFQMGQAHSWWDH</sequence>
<comment type="caution">
    <text evidence="1">The sequence shown here is derived from an EMBL/GenBank/DDBJ whole genome shotgun (WGS) entry which is preliminary data.</text>
</comment>
<reference evidence="1" key="1">
    <citation type="submission" date="2023-07" db="EMBL/GenBank/DDBJ databases">
        <title>Sorghum-associated microbial communities from plants grown in Nebraska, USA.</title>
        <authorList>
            <person name="Schachtman D."/>
        </authorList>
    </citation>
    <scope>NUCLEOTIDE SEQUENCE</scope>
    <source>
        <strain evidence="1">BE56</strain>
    </source>
</reference>
<evidence type="ECO:0000313" key="2">
    <source>
        <dbReference type="Proteomes" id="UP001259587"/>
    </source>
</evidence>
<dbReference type="Proteomes" id="UP001259587">
    <property type="component" value="Unassembled WGS sequence"/>
</dbReference>